<dbReference type="Proteomes" id="UP000555103">
    <property type="component" value="Unassembled WGS sequence"/>
</dbReference>
<comment type="caution">
    <text evidence="2">The sequence shown here is derived from an EMBL/GenBank/DDBJ whole genome shotgun (WGS) entry which is preliminary data.</text>
</comment>
<keyword evidence="2" id="KW-0808">Transferase</keyword>
<dbReference type="InterPro" id="IPR001173">
    <property type="entry name" value="Glyco_trans_2-like"/>
</dbReference>
<protein>
    <submittedName>
        <fullName evidence="2">Glycosyltransferase involved in cell wall biosynthesis</fullName>
    </submittedName>
</protein>
<dbReference type="RefSeq" id="WP_183306008.1">
    <property type="nucleotide sequence ID" value="NZ_JACIEP010000003.1"/>
</dbReference>
<dbReference type="AlphaFoldDB" id="A0A840CGE0"/>
<dbReference type="PANTHER" id="PTHR22916">
    <property type="entry name" value="GLYCOSYLTRANSFERASE"/>
    <property type="match status" value="1"/>
</dbReference>
<organism evidence="2 3">
    <name type="scientific">Dysgonomonas hofstadii</name>
    <dbReference type="NCBI Taxonomy" id="637886"/>
    <lineage>
        <taxon>Bacteria</taxon>
        <taxon>Pseudomonadati</taxon>
        <taxon>Bacteroidota</taxon>
        <taxon>Bacteroidia</taxon>
        <taxon>Bacteroidales</taxon>
        <taxon>Dysgonomonadaceae</taxon>
        <taxon>Dysgonomonas</taxon>
    </lineage>
</organism>
<dbReference type="CDD" id="cd06433">
    <property type="entry name" value="GT_2_WfgS_like"/>
    <property type="match status" value="1"/>
</dbReference>
<accession>A0A840CGE0</accession>
<dbReference type="SUPFAM" id="SSF53448">
    <property type="entry name" value="Nucleotide-diphospho-sugar transferases"/>
    <property type="match status" value="1"/>
</dbReference>
<dbReference type="PANTHER" id="PTHR22916:SF67">
    <property type="entry name" value="COLANIC ACID BIOSYNTHESIS GLYCOSYL TRANSFERASE WCAE-RELATED"/>
    <property type="match status" value="1"/>
</dbReference>
<dbReference type="InterPro" id="IPR029044">
    <property type="entry name" value="Nucleotide-diphossugar_trans"/>
</dbReference>
<dbReference type="EMBL" id="JACIEP010000003">
    <property type="protein sequence ID" value="MBB4035057.1"/>
    <property type="molecule type" value="Genomic_DNA"/>
</dbReference>
<name>A0A840CGE0_9BACT</name>
<keyword evidence="3" id="KW-1185">Reference proteome</keyword>
<evidence type="ECO:0000313" key="2">
    <source>
        <dbReference type="EMBL" id="MBB4035057.1"/>
    </source>
</evidence>
<dbReference type="Pfam" id="PF00535">
    <property type="entry name" value="Glycos_transf_2"/>
    <property type="match status" value="1"/>
</dbReference>
<sequence>MKLSIITINLNNKDGLEKTIESVVSQTFTDYEFIIIDGGSTKGDVELIKEYENKISYWVSEKDSGIYNAQNKGIKQARGEYLYFLNSGDALYENTTLEKVFKNDPHDPFICGSFYMEVAGQLEADTSYRDRDWHLAVYELFSGFLCHQAFFIHRNNFEKYGLYDESLRVVADWKLFFQGIAIDQLPVRYVDTFIVIYNMEGFSTQIGGEVIYPEKLKVCREFLKESAVKKLERLYYLEQNGFVTDIMKSKRWIYNCFRVFCKLGRIFRFVNLD</sequence>
<proteinExistence type="predicted"/>
<dbReference type="GO" id="GO:0016758">
    <property type="term" value="F:hexosyltransferase activity"/>
    <property type="evidence" value="ECO:0007669"/>
    <property type="project" value="UniProtKB-ARBA"/>
</dbReference>
<dbReference type="Gene3D" id="3.90.550.10">
    <property type="entry name" value="Spore Coat Polysaccharide Biosynthesis Protein SpsA, Chain A"/>
    <property type="match status" value="1"/>
</dbReference>
<gene>
    <name evidence="2" type="ORF">GGR21_000946</name>
</gene>
<reference evidence="2 3" key="1">
    <citation type="submission" date="2020-08" db="EMBL/GenBank/DDBJ databases">
        <title>Genomic Encyclopedia of Type Strains, Phase IV (KMG-IV): sequencing the most valuable type-strain genomes for metagenomic binning, comparative biology and taxonomic classification.</title>
        <authorList>
            <person name="Goeker M."/>
        </authorList>
    </citation>
    <scope>NUCLEOTIDE SEQUENCE [LARGE SCALE GENOMIC DNA]</scope>
    <source>
        <strain evidence="2 3">DSM 104969</strain>
    </source>
</reference>
<evidence type="ECO:0000259" key="1">
    <source>
        <dbReference type="Pfam" id="PF00535"/>
    </source>
</evidence>
<evidence type="ECO:0000313" key="3">
    <source>
        <dbReference type="Proteomes" id="UP000555103"/>
    </source>
</evidence>
<feature type="domain" description="Glycosyltransferase 2-like" evidence="1">
    <location>
        <begin position="4"/>
        <end position="124"/>
    </location>
</feature>